<reference evidence="1" key="1">
    <citation type="submission" date="2023-06" db="EMBL/GenBank/DDBJ databases">
        <authorList>
            <person name="Kurt Z."/>
        </authorList>
    </citation>
    <scope>NUCLEOTIDE SEQUENCE</scope>
</reference>
<reference evidence="2 3" key="2">
    <citation type="submission" date="2024-07" db="EMBL/GenBank/DDBJ databases">
        <authorList>
            <person name="Akdeniz Z."/>
        </authorList>
    </citation>
    <scope>NUCLEOTIDE SEQUENCE [LARGE SCALE GENOMIC DNA]</scope>
</reference>
<evidence type="ECO:0000313" key="1">
    <source>
        <dbReference type="EMBL" id="CAI9944854.1"/>
    </source>
</evidence>
<evidence type="ECO:0000313" key="3">
    <source>
        <dbReference type="Proteomes" id="UP001642409"/>
    </source>
</evidence>
<keyword evidence="3" id="KW-1185">Reference proteome</keyword>
<name>A0AA86Q3E4_9EUKA</name>
<sequence length="104" mass="12072">MSVLKSLGVYNSIILKTGHLTKNQLNYTIINKNNNQTLKIWNSLQERSALYLQFLKKQLVGLRAENVRNARTSKMKQDLKMPYLLKLQGLQKNQRVICQTQVVI</sequence>
<organism evidence="1">
    <name type="scientific">Hexamita inflata</name>
    <dbReference type="NCBI Taxonomy" id="28002"/>
    <lineage>
        <taxon>Eukaryota</taxon>
        <taxon>Metamonada</taxon>
        <taxon>Diplomonadida</taxon>
        <taxon>Hexamitidae</taxon>
        <taxon>Hexamitinae</taxon>
        <taxon>Hexamita</taxon>
    </lineage>
</organism>
<protein>
    <submittedName>
        <fullName evidence="2">Hypothetical_protein</fullName>
    </submittedName>
</protein>
<proteinExistence type="predicted"/>
<dbReference type="EMBL" id="CATOUU010000735">
    <property type="protein sequence ID" value="CAI9944854.1"/>
    <property type="molecule type" value="Genomic_DNA"/>
</dbReference>
<accession>A0AA86Q3E4</accession>
<evidence type="ECO:0000313" key="2">
    <source>
        <dbReference type="EMBL" id="CAL6049800.1"/>
    </source>
</evidence>
<dbReference type="Proteomes" id="UP001642409">
    <property type="component" value="Unassembled WGS sequence"/>
</dbReference>
<gene>
    <name evidence="1" type="ORF">HINF_LOCUS32499</name>
    <name evidence="2" type="ORF">HINF_LOCUS43579</name>
</gene>
<comment type="caution">
    <text evidence="1">The sequence shown here is derived from an EMBL/GenBank/DDBJ whole genome shotgun (WGS) entry which is preliminary data.</text>
</comment>
<dbReference type="AlphaFoldDB" id="A0AA86Q3E4"/>
<dbReference type="EMBL" id="CAXDID020000182">
    <property type="protein sequence ID" value="CAL6049800.1"/>
    <property type="molecule type" value="Genomic_DNA"/>
</dbReference>